<dbReference type="AlphaFoldDB" id="A0A2J6PFB8"/>
<reference evidence="1 2" key="1">
    <citation type="submission" date="2016-05" db="EMBL/GenBank/DDBJ databases">
        <title>A degradative enzymes factory behind the ericoid mycorrhizal symbiosis.</title>
        <authorList>
            <consortium name="DOE Joint Genome Institute"/>
            <person name="Martino E."/>
            <person name="Morin E."/>
            <person name="Grelet G."/>
            <person name="Kuo A."/>
            <person name="Kohler A."/>
            <person name="Daghino S."/>
            <person name="Barry K."/>
            <person name="Choi C."/>
            <person name="Cichocki N."/>
            <person name="Clum A."/>
            <person name="Copeland A."/>
            <person name="Hainaut M."/>
            <person name="Haridas S."/>
            <person name="Labutti K."/>
            <person name="Lindquist E."/>
            <person name="Lipzen A."/>
            <person name="Khouja H.-R."/>
            <person name="Murat C."/>
            <person name="Ohm R."/>
            <person name="Olson A."/>
            <person name="Spatafora J."/>
            <person name="Veneault-Fourrey C."/>
            <person name="Henrissat B."/>
            <person name="Grigoriev I."/>
            <person name="Martin F."/>
            <person name="Perotto S."/>
        </authorList>
    </citation>
    <scope>NUCLEOTIDE SEQUENCE [LARGE SCALE GENOMIC DNA]</scope>
    <source>
        <strain evidence="1 2">UAMH 7357</strain>
    </source>
</reference>
<evidence type="ECO:0000313" key="2">
    <source>
        <dbReference type="Proteomes" id="UP000235672"/>
    </source>
</evidence>
<dbReference type="STRING" id="1745343.A0A2J6PFB8"/>
<keyword evidence="2" id="KW-1185">Reference proteome</keyword>
<proteinExistence type="predicted"/>
<sequence>MGPMAPQKAPPPLRGRPYEAFFEEFCSSIVERDLQRKLGLTVGLEPDRIGWSDFEVAEKSGTVMIAQYVALPKFDFEVTVVTEWEADRIAKSTCIGHCGSHCYGHQHICKSHLGGITH</sequence>
<dbReference type="Proteomes" id="UP000235672">
    <property type="component" value="Unassembled WGS sequence"/>
</dbReference>
<name>A0A2J6PFB8_9HELO</name>
<dbReference type="OrthoDB" id="2322999at2759"/>
<organism evidence="1 2">
    <name type="scientific">Hyaloscypha hepaticicola</name>
    <dbReference type="NCBI Taxonomy" id="2082293"/>
    <lineage>
        <taxon>Eukaryota</taxon>
        <taxon>Fungi</taxon>
        <taxon>Dikarya</taxon>
        <taxon>Ascomycota</taxon>
        <taxon>Pezizomycotina</taxon>
        <taxon>Leotiomycetes</taxon>
        <taxon>Helotiales</taxon>
        <taxon>Hyaloscyphaceae</taxon>
        <taxon>Hyaloscypha</taxon>
    </lineage>
</organism>
<dbReference type="EMBL" id="KZ613544">
    <property type="protein sequence ID" value="PMD12704.1"/>
    <property type="molecule type" value="Genomic_DNA"/>
</dbReference>
<accession>A0A2J6PFB8</accession>
<protein>
    <submittedName>
        <fullName evidence="1">Uncharacterized protein</fullName>
    </submittedName>
</protein>
<evidence type="ECO:0000313" key="1">
    <source>
        <dbReference type="EMBL" id="PMD12704.1"/>
    </source>
</evidence>
<gene>
    <name evidence="1" type="ORF">NA56DRAFT_712879</name>
</gene>